<sequence length="172" mass="19241">MTGSLSEKTSTAVRYRTPTPEDAVAVWQMVLNEPMLDDNSSYHYTLWFRDFAETSLVATVGDDIVGFITGYRRPGEPETFFIWQAAVRPDNGISGLGIDLLVNAIDLQLAAGATYVETSVSEQNKAITMLLHMVARKYDARMHTELLFRAEELPGGDHDEVLYRMGPLRPRA</sequence>
<keyword evidence="6 9" id="KW-0808">Transferase</keyword>
<reference evidence="12" key="1">
    <citation type="journal article" date="2019" name="Int. J. Syst. Evol. Microbiol.">
        <title>The Global Catalogue of Microorganisms (GCM) 10K type strain sequencing project: providing services to taxonomists for standard genome sequencing and annotation.</title>
        <authorList>
            <consortium name="The Broad Institute Genomics Platform"/>
            <consortium name="The Broad Institute Genome Sequencing Center for Infectious Disease"/>
            <person name="Wu L."/>
            <person name="Ma J."/>
        </authorList>
    </citation>
    <scope>NUCLEOTIDE SEQUENCE [LARGE SCALE GENOMIC DNA]</scope>
    <source>
        <strain evidence="12">JCM 10649</strain>
    </source>
</reference>
<dbReference type="InterPro" id="IPR016181">
    <property type="entry name" value="Acyl_CoA_acyltransferase"/>
</dbReference>
<evidence type="ECO:0000256" key="1">
    <source>
        <dbReference type="ARBA" id="ARBA00003741"/>
    </source>
</evidence>
<dbReference type="InterPro" id="IPR012772">
    <property type="entry name" value="Ectoine_EctA"/>
</dbReference>
<accession>A0ABP3J4S8</accession>
<evidence type="ECO:0000256" key="9">
    <source>
        <dbReference type="RuleBase" id="RU365045"/>
    </source>
</evidence>
<dbReference type="EC" id="2.3.1.178" evidence="4 9"/>
<evidence type="ECO:0000313" key="11">
    <source>
        <dbReference type="EMBL" id="GAA0441982.1"/>
    </source>
</evidence>
<evidence type="ECO:0000259" key="10">
    <source>
        <dbReference type="PROSITE" id="PS51186"/>
    </source>
</evidence>
<dbReference type="Gene3D" id="3.40.630.30">
    <property type="match status" value="1"/>
</dbReference>
<evidence type="ECO:0000256" key="2">
    <source>
        <dbReference type="ARBA" id="ARBA00004978"/>
    </source>
</evidence>
<evidence type="ECO:0000256" key="3">
    <source>
        <dbReference type="ARBA" id="ARBA00010712"/>
    </source>
</evidence>
<dbReference type="PROSITE" id="PS51186">
    <property type="entry name" value="GNAT"/>
    <property type="match status" value="1"/>
</dbReference>
<evidence type="ECO:0000256" key="7">
    <source>
        <dbReference type="ARBA" id="ARBA00023315"/>
    </source>
</evidence>
<evidence type="ECO:0000313" key="12">
    <source>
        <dbReference type="Proteomes" id="UP001499895"/>
    </source>
</evidence>
<protein>
    <recommendedName>
        <fullName evidence="5 9">L-2,4-diaminobutyric acid acetyltransferase</fullName>
        <shortName evidence="9">DABA acetyltransferase</shortName>
        <ecNumber evidence="4 9">2.3.1.178</ecNumber>
    </recommendedName>
</protein>
<comment type="function">
    <text evidence="1 9">Catalyzes the acetylation of L-2,4-diaminobutyrate (DABA) to gamma-N-acetyl-alpha,gamma-diaminobutyric acid (ADABA) with acetyl coenzyme A.</text>
</comment>
<comment type="caution">
    <text evidence="11">The sequence shown here is derived from an EMBL/GenBank/DDBJ whole genome shotgun (WGS) entry which is preliminary data.</text>
</comment>
<dbReference type="EMBL" id="BAAAHB010000001">
    <property type="protein sequence ID" value="GAA0441982.1"/>
    <property type="molecule type" value="Genomic_DNA"/>
</dbReference>
<evidence type="ECO:0000256" key="6">
    <source>
        <dbReference type="ARBA" id="ARBA00022679"/>
    </source>
</evidence>
<evidence type="ECO:0000256" key="4">
    <source>
        <dbReference type="ARBA" id="ARBA00012355"/>
    </source>
</evidence>
<dbReference type="InterPro" id="IPR000182">
    <property type="entry name" value="GNAT_dom"/>
</dbReference>
<keyword evidence="7 9" id="KW-0012">Acyltransferase</keyword>
<keyword evidence="12" id="KW-1185">Reference proteome</keyword>
<dbReference type="SUPFAM" id="SSF55729">
    <property type="entry name" value="Acyl-CoA N-acyltransferases (Nat)"/>
    <property type="match status" value="1"/>
</dbReference>
<comment type="similarity">
    <text evidence="3 9">Belongs to the acetyltransferase family. EctA subfamily.</text>
</comment>
<proteinExistence type="inferred from homology"/>
<feature type="domain" description="N-acetyltransferase" evidence="10">
    <location>
        <begin position="13"/>
        <end position="170"/>
    </location>
</feature>
<dbReference type="CDD" id="cd04301">
    <property type="entry name" value="NAT_SF"/>
    <property type="match status" value="1"/>
</dbReference>
<comment type="pathway">
    <text evidence="2 9">Amine and polyamine biosynthesis; ectoine biosynthesis; L-ectoine from L-aspartate 4-semialdehyde: step 2/3.</text>
</comment>
<comment type="catalytic activity">
    <reaction evidence="8 9">
        <text>L-2,4-diaminobutanoate + acetyl-CoA = (2S)-4-acetamido-2-aminobutanoate + CoA + H(+)</text>
        <dbReference type="Rhea" id="RHEA:16901"/>
        <dbReference type="ChEBI" id="CHEBI:15378"/>
        <dbReference type="ChEBI" id="CHEBI:57287"/>
        <dbReference type="ChEBI" id="CHEBI:57288"/>
        <dbReference type="ChEBI" id="CHEBI:58761"/>
        <dbReference type="ChEBI" id="CHEBI:58929"/>
        <dbReference type="EC" id="2.3.1.178"/>
    </reaction>
</comment>
<organism evidence="11 12">
    <name type="scientific">Streptomyces stramineus</name>
    <dbReference type="NCBI Taxonomy" id="173861"/>
    <lineage>
        <taxon>Bacteria</taxon>
        <taxon>Bacillati</taxon>
        <taxon>Actinomycetota</taxon>
        <taxon>Actinomycetes</taxon>
        <taxon>Kitasatosporales</taxon>
        <taxon>Streptomycetaceae</taxon>
        <taxon>Streptomyces</taxon>
    </lineage>
</organism>
<name>A0ABP3J4S8_9ACTN</name>
<dbReference type="RefSeq" id="WP_344083584.1">
    <property type="nucleotide sequence ID" value="NZ_BAAAHB010000001.1"/>
</dbReference>
<gene>
    <name evidence="11" type="primary">ectA_1</name>
    <name evidence="9" type="synonym">ectA</name>
    <name evidence="11" type="ORF">GCM10009544_00810</name>
</gene>
<dbReference type="Proteomes" id="UP001499895">
    <property type="component" value="Unassembled WGS sequence"/>
</dbReference>
<evidence type="ECO:0000256" key="8">
    <source>
        <dbReference type="ARBA" id="ARBA00048924"/>
    </source>
</evidence>
<evidence type="ECO:0000256" key="5">
    <source>
        <dbReference type="ARBA" id="ARBA00017935"/>
    </source>
</evidence>
<dbReference type="NCBIfam" id="TIGR02406">
    <property type="entry name" value="ectoine_EctA"/>
    <property type="match status" value="1"/>
</dbReference>
<dbReference type="Pfam" id="PF00583">
    <property type="entry name" value="Acetyltransf_1"/>
    <property type="match status" value="1"/>
</dbReference>